<dbReference type="Pfam" id="PF04471">
    <property type="entry name" value="Mrr_cat"/>
    <property type="match status" value="1"/>
</dbReference>
<dbReference type="EMBL" id="MWJJ01000001">
    <property type="protein sequence ID" value="OSB19398.1"/>
    <property type="molecule type" value="Genomic_DNA"/>
</dbReference>
<evidence type="ECO:0000313" key="3">
    <source>
        <dbReference type="EMBL" id="OSB19398.1"/>
    </source>
</evidence>
<evidence type="ECO:0000313" key="4">
    <source>
        <dbReference type="Proteomes" id="UP000193911"/>
    </source>
</evidence>
<dbReference type="Pfam" id="PF20720">
    <property type="entry name" value="nSTAND3"/>
    <property type="match status" value="1"/>
</dbReference>
<dbReference type="InterPro" id="IPR011856">
    <property type="entry name" value="tRNA_endonuc-like_dom_sf"/>
</dbReference>
<evidence type="ECO:0008006" key="5">
    <source>
        <dbReference type="Google" id="ProtNLM"/>
    </source>
</evidence>
<evidence type="ECO:0000259" key="1">
    <source>
        <dbReference type="Pfam" id="PF04471"/>
    </source>
</evidence>
<feature type="domain" description="Restriction endonuclease type IV Mrr" evidence="1">
    <location>
        <begin position="5"/>
        <end position="60"/>
    </location>
</feature>
<dbReference type="InterPro" id="IPR027417">
    <property type="entry name" value="P-loop_NTPase"/>
</dbReference>
<dbReference type="SUPFAM" id="SSF52540">
    <property type="entry name" value="P-loop containing nucleoside triphosphate hydrolases"/>
    <property type="match status" value="2"/>
</dbReference>
<feature type="domain" description="Novel STAND NTPase 3" evidence="2">
    <location>
        <begin position="173"/>
        <end position="332"/>
    </location>
</feature>
<protein>
    <recommendedName>
        <fullName evidence="5">Restriction endonuclease</fullName>
    </recommendedName>
</protein>
<sequence>MYNFHNLSDFEFEVLCKDIMEKKLGINLHMFGKGRDGGIDLTDDCVNKNIVIQVKHYINSTFSNLKTSLQSEIKKVQPMKPKQYYICCSKTLSPHNTIEIYNMFSKYMDSNKNIISLNDINEFLEKAENVDVVRKNYKLWLESTNVLSEVYNQNVFIDCEALLYNIEEESKAFVETNCYRQCKKILTNDRIVLLIGAPGVGKTVTTKMLALFFASIKYRIRYTTNGDIKDLKKSISSDRKSKEVILLDDCLGQHYFKMKDTQENELLSLIKYISMNPNKVLILNSRVTIFNEAKERSHEFKIFVEDKKIKLHILNMNEVSVSDKGLIFYNHLFYKNVQNEYYNNIKQNRTYVNIVTHKNYTPRIIEFVTRKINYEKIEPKNYAKYILDVLEHPNEIWKEEFSRRLQEEDRIFMTTLYSLTDTTIPLDILKRAYNYRIRNNINIDKTINTFEDVLNRLNASFIMIYDKKGIKEIGVINPSVNDYLKEYLESNELEVQSIIDNITEYYQIERCLKEEEQEIIKMLKSGEMLEINYPSKVAEMYIIISYICKYKIVNENYKYIIVIFLRDLSNSVIKGAMNRNQIVSNLLQEPLSSYYEIQKHFEYYYVECFFEDMNLDDIDEFFTEVVNHNISMNFIPNFKGLIENNVARAIAEYIDEVDEESYYENYDITDIVNECVIIQEFGYDLDYEKLISIISSWIKDDIHDEIIEKTNIFPQDIKSSLYVNYDDISINEKSIENFIDLYLKPDEPNELDYDYDHYSISEEMEILDIIFKSRNY</sequence>
<dbReference type="InterPro" id="IPR049050">
    <property type="entry name" value="nSTAND3"/>
</dbReference>
<accession>A0ABD6S829</accession>
<proteinExistence type="predicted"/>
<evidence type="ECO:0000259" key="2">
    <source>
        <dbReference type="Pfam" id="PF20720"/>
    </source>
</evidence>
<dbReference type="RefSeq" id="WP_085333533.1">
    <property type="nucleotide sequence ID" value="NZ_MWJJ01000001.1"/>
</dbReference>
<reference evidence="3 4" key="1">
    <citation type="submission" date="2017-02" db="EMBL/GenBank/DDBJ databases">
        <title>Differentiating clades of botulinum-neurotoxin-producing Clostridia with a simple, multiplex PCR assay.</title>
        <authorList>
            <person name="Williamson C.H.D."/>
            <person name="Vazquez A."/>
            <person name="Hill K."/>
            <person name="Smith T.J."/>
            <person name="Nottingham R."/>
            <person name="Stone N.E."/>
            <person name="Sobek C.J."/>
            <person name="Cocking J.H."/>
            <person name="Fernandez R.A."/>
            <person name="Caballero P.A."/>
            <person name="Leiser O.P."/>
            <person name="Keim P."/>
            <person name="Sahl J.W."/>
        </authorList>
    </citation>
    <scope>NUCLEOTIDE SEQUENCE [LARGE SCALE GENOMIC DNA]</scope>
    <source>
        <strain evidence="3 4">CLS_DGF_0088_06</strain>
    </source>
</reference>
<dbReference type="Gene3D" id="3.40.50.300">
    <property type="entry name" value="P-loop containing nucleotide triphosphate hydrolases"/>
    <property type="match status" value="1"/>
</dbReference>
<dbReference type="InterPro" id="IPR007560">
    <property type="entry name" value="Restrct_endonuc_IV_Mrr"/>
</dbReference>
<name>A0ABD6S829_CLOSG</name>
<dbReference type="Gene3D" id="3.40.1350.10">
    <property type="match status" value="1"/>
</dbReference>
<dbReference type="AlphaFoldDB" id="A0ABD6S829"/>
<dbReference type="Proteomes" id="UP000193911">
    <property type="component" value="Unassembled WGS sequence"/>
</dbReference>
<gene>
    <name evidence="3" type="ORF">B2H94_09985</name>
</gene>
<organism evidence="3 4">
    <name type="scientific">Clostridium sporogenes</name>
    <dbReference type="NCBI Taxonomy" id="1509"/>
    <lineage>
        <taxon>Bacteria</taxon>
        <taxon>Bacillati</taxon>
        <taxon>Bacillota</taxon>
        <taxon>Clostridia</taxon>
        <taxon>Eubacteriales</taxon>
        <taxon>Clostridiaceae</taxon>
        <taxon>Clostridium</taxon>
    </lineage>
</organism>
<comment type="caution">
    <text evidence="3">The sequence shown here is derived from an EMBL/GenBank/DDBJ whole genome shotgun (WGS) entry which is preliminary data.</text>
</comment>